<keyword evidence="11" id="KW-1185">Reference proteome</keyword>
<dbReference type="OrthoDB" id="4089936at2759"/>
<evidence type="ECO:0000256" key="1">
    <source>
        <dbReference type="ARBA" id="ARBA00004141"/>
    </source>
</evidence>
<keyword evidence="4 9" id="KW-0812">Transmembrane</keyword>
<dbReference type="Pfam" id="PF03169">
    <property type="entry name" value="OPT"/>
    <property type="match status" value="1"/>
</dbReference>
<comment type="subcellular location">
    <subcellularLocation>
        <location evidence="1">Membrane</location>
        <topology evidence="1">Multi-pass membrane protein</topology>
    </subcellularLocation>
</comment>
<keyword evidence="7 9" id="KW-1133">Transmembrane helix</keyword>
<keyword evidence="3" id="KW-0813">Transport</keyword>
<dbReference type="GO" id="GO:0015031">
    <property type="term" value="P:protein transport"/>
    <property type="evidence" value="ECO:0007669"/>
    <property type="project" value="UniProtKB-KW"/>
</dbReference>
<accession>A0A8H7LAU5</accession>
<keyword evidence="6" id="KW-0653">Protein transport</keyword>
<dbReference type="GO" id="GO:0016020">
    <property type="term" value="C:membrane"/>
    <property type="evidence" value="ECO:0007669"/>
    <property type="project" value="UniProtKB-SubCell"/>
</dbReference>
<dbReference type="EMBL" id="JACBPP010000006">
    <property type="protein sequence ID" value="KAF8000795.1"/>
    <property type="molecule type" value="Genomic_DNA"/>
</dbReference>
<protein>
    <submittedName>
        <fullName evidence="10">Uncharacterized protein</fullName>
    </submittedName>
</protein>
<evidence type="ECO:0000256" key="6">
    <source>
        <dbReference type="ARBA" id="ARBA00022927"/>
    </source>
</evidence>
<keyword evidence="8 9" id="KW-0472">Membrane</keyword>
<evidence type="ECO:0000313" key="11">
    <source>
        <dbReference type="Proteomes" id="UP000649328"/>
    </source>
</evidence>
<evidence type="ECO:0000256" key="4">
    <source>
        <dbReference type="ARBA" id="ARBA00022692"/>
    </source>
</evidence>
<comment type="similarity">
    <text evidence="2">Belongs to the oligopeptide OPT transporter family.</text>
</comment>
<dbReference type="GO" id="GO:0035673">
    <property type="term" value="F:oligopeptide transmembrane transporter activity"/>
    <property type="evidence" value="ECO:0007669"/>
    <property type="project" value="InterPro"/>
</dbReference>
<reference evidence="10" key="1">
    <citation type="submission" date="2020-10" db="EMBL/GenBank/DDBJ databases">
        <title>The Whole-Genome Sequence of Metschnikowia persimmonesis, a Novel Endophytic Yeast Species Isolated from Medicinal Plant Diospyros kaki Thumb.</title>
        <authorList>
            <person name="Rahmat E."/>
            <person name="Kang Y."/>
        </authorList>
    </citation>
    <scope>NUCLEOTIDE SEQUENCE</scope>
    <source>
        <strain evidence="10">KIOM G15050</strain>
    </source>
</reference>
<evidence type="ECO:0000256" key="8">
    <source>
        <dbReference type="ARBA" id="ARBA00023136"/>
    </source>
</evidence>
<evidence type="ECO:0000313" key="10">
    <source>
        <dbReference type="EMBL" id="KAF8000795.1"/>
    </source>
</evidence>
<name>A0A8H7LAU5_9ASCO</name>
<gene>
    <name evidence="10" type="ORF">HF325_004584</name>
</gene>
<evidence type="ECO:0000256" key="7">
    <source>
        <dbReference type="ARBA" id="ARBA00022989"/>
    </source>
</evidence>
<evidence type="ECO:0000256" key="2">
    <source>
        <dbReference type="ARBA" id="ARBA00008807"/>
    </source>
</evidence>
<proteinExistence type="inferred from homology"/>
<dbReference type="PANTHER" id="PTHR22601">
    <property type="entry name" value="ISP4 LIKE PROTEIN"/>
    <property type="match status" value="1"/>
</dbReference>
<dbReference type="InterPro" id="IPR004648">
    <property type="entry name" value="Oligpept_transpt"/>
</dbReference>
<sequence length="189" mass="21438">MSTEKSRPDLNVTSVASADDSSRVLDTLRVVTSHPLSITDVAEELTTEQKLYILKKLNYDTLVTLDDLPVSASQEHDWHDIDHNAYDIFDWALQVKTEAGIIEFHSPYAEVRAVTEPYDDVELPVETLRVYIVGIIWTAIGAFINEFFMERQPAITLDSAVVQVFLYPSGWFLAWVLPKKKIQGLEMGH</sequence>
<evidence type="ECO:0000256" key="3">
    <source>
        <dbReference type="ARBA" id="ARBA00022448"/>
    </source>
</evidence>
<comment type="caution">
    <text evidence="10">The sequence shown here is derived from an EMBL/GenBank/DDBJ whole genome shotgun (WGS) entry which is preliminary data.</text>
</comment>
<feature type="transmembrane region" description="Helical" evidence="9">
    <location>
        <begin position="130"/>
        <end position="148"/>
    </location>
</feature>
<evidence type="ECO:0000256" key="9">
    <source>
        <dbReference type="SAM" id="Phobius"/>
    </source>
</evidence>
<evidence type="ECO:0000256" key="5">
    <source>
        <dbReference type="ARBA" id="ARBA00022856"/>
    </source>
</evidence>
<keyword evidence="5" id="KW-0571">Peptide transport</keyword>
<dbReference type="AlphaFoldDB" id="A0A8H7LAU5"/>
<dbReference type="InterPro" id="IPR004813">
    <property type="entry name" value="OPT"/>
</dbReference>
<feature type="transmembrane region" description="Helical" evidence="9">
    <location>
        <begin position="160"/>
        <end position="177"/>
    </location>
</feature>
<dbReference type="Proteomes" id="UP000649328">
    <property type="component" value="Unassembled WGS sequence"/>
</dbReference>
<organism evidence="10 11">
    <name type="scientific">Metschnikowia pulcherrima</name>
    <dbReference type="NCBI Taxonomy" id="27326"/>
    <lineage>
        <taxon>Eukaryota</taxon>
        <taxon>Fungi</taxon>
        <taxon>Dikarya</taxon>
        <taxon>Ascomycota</taxon>
        <taxon>Saccharomycotina</taxon>
        <taxon>Pichiomycetes</taxon>
        <taxon>Metschnikowiaceae</taxon>
        <taxon>Metschnikowia</taxon>
    </lineage>
</organism>